<protein>
    <submittedName>
        <fullName evidence="1">ABC-type phosphate/phosphonate transport system substrate-binding protein</fullName>
    </submittedName>
</protein>
<proteinExistence type="predicted"/>
<comment type="caution">
    <text evidence="1">The sequence shown here is derived from an EMBL/GenBank/DDBJ whole genome shotgun (WGS) entry which is preliminary data.</text>
</comment>
<dbReference type="SUPFAM" id="SSF53850">
    <property type="entry name" value="Periplasmic binding protein-like II"/>
    <property type="match status" value="1"/>
</dbReference>
<dbReference type="OrthoDB" id="7353682at2"/>
<gene>
    <name evidence="1" type="ORF">EDC22_10718</name>
</gene>
<sequence length="260" mass="27600">MYDWPELRPATDALWRALAAALSRRGISAPSGLDREGDRHAQWRDPALLLSQTCGYPFVTALKGWLRLVAVPIYTAEGCAGPSYRSVVLVRADDPARGLADLRGRIVAYNSVDSQSGYSAMRALAAPLAREGRFFAAAVETGSHLASMEAVADAGADCAAIDCVCWAMAEHYRGDLASRLRVIAWSPPAPALPFVTSARRSELEIAQIRAAVLETLADPATADVRRSLFLAGAEIPSDAAYDAILAMEAKAVAAGYPALG</sequence>
<accession>A0A4R3M7W1</accession>
<dbReference type="AlphaFoldDB" id="A0A4R3M7W1"/>
<dbReference type="PANTHER" id="PTHR35841:SF1">
    <property type="entry name" value="PHOSPHONATES-BINDING PERIPLASMIC PROTEIN"/>
    <property type="match status" value="1"/>
</dbReference>
<evidence type="ECO:0000313" key="2">
    <source>
        <dbReference type="Proteomes" id="UP000295678"/>
    </source>
</evidence>
<reference evidence="1 2" key="1">
    <citation type="submission" date="2019-03" db="EMBL/GenBank/DDBJ databases">
        <title>Genomic Encyclopedia of Type Strains, Phase IV (KMG-IV): sequencing the most valuable type-strain genomes for metagenomic binning, comparative biology and taxonomic classification.</title>
        <authorList>
            <person name="Goeker M."/>
        </authorList>
    </citation>
    <scope>NUCLEOTIDE SEQUENCE [LARGE SCALE GENOMIC DNA]</scope>
    <source>
        <strain evidence="1 2">DSM 19345</strain>
    </source>
</reference>
<dbReference type="Proteomes" id="UP000295678">
    <property type="component" value="Unassembled WGS sequence"/>
</dbReference>
<dbReference type="PANTHER" id="PTHR35841">
    <property type="entry name" value="PHOSPHONATES-BINDING PERIPLASMIC PROTEIN"/>
    <property type="match status" value="1"/>
</dbReference>
<dbReference type="Pfam" id="PF12974">
    <property type="entry name" value="Phosphonate-bd"/>
    <property type="match status" value="1"/>
</dbReference>
<dbReference type="EMBL" id="SMAK01000007">
    <property type="protein sequence ID" value="TCT09172.1"/>
    <property type="molecule type" value="Genomic_DNA"/>
</dbReference>
<dbReference type="Gene3D" id="3.40.190.10">
    <property type="entry name" value="Periplasmic binding protein-like II"/>
    <property type="match status" value="1"/>
</dbReference>
<organism evidence="1 2">
    <name type="scientific">Tepidamorphus gemmatus</name>
    <dbReference type="NCBI Taxonomy" id="747076"/>
    <lineage>
        <taxon>Bacteria</taxon>
        <taxon>Pseudomonadati</taxon>
        <taxon>Pseudomonadota</taxon>
        <taxon>Alphaproteobacteria</taxon>
        <taxon>Hyphomicrobiales</taxon>
        <taxon>Tepidamorphaceae</taxon>
        <taxon>Tepidamorphus</taxon>
    </lineage>
</organism>
<name>A0A4R3M7W1_9HYPH</name>
<evidence type="ECO:0000313" key="1">
    <source>
        <dbReference type="EMBL" id="TCT09172.1"/>
    </source>
</evidence>
<keyword evidence="2" id="KW-1185">Reference proteome</keyword>